<comment type="caution">
    <text evidence="3">The sequence shown here is derived from an EMBL/GenBank/DDBJ whole genome shotgun (WGS) entry which is preliminary data.</text>
</comment>
<dbReference type="Proteomes" id="UP000306113">
    <property type="component" value="Unassembled WGS sequence"/>
</dbReference>
<name>A0A4S3M7L3_9RHOB</name>
<dbReference type="InterPro" id="IPR006683">
    <property type="entry name" value="Thioestr_dom"/>
</dbReference>
<dbReference type="CDD" id="cd03443">
    <property type="entry name" value="PaaI_thioesterase"/>
    <property type="match status" value="1"/>
</dbReference>
<evidence type="ECO:0000313" key="3">
    <source>
        <dbReference type="EMBL" id="THD71573.1"/>
    </source>
</evidence>
<keyword evidence="4" id="KW-1185">Reference proteome</keyword>
<protein>
    <submittedName>
        <fullName evidence="3">PaaI family thioesterase</fullName>
    </submittedName>
</protein>
<dbReference type="SUPFAM" id="SSF54637">
    <property type="entry name" value="Thioesterase/thiol ester dehydrase-isomerase"/>
    <property type="match status" value="1"/>
</dbReference>
<keyword evidence="1" id="KW-0378">Hydrolase</keyword>
<dbReference type="NCBIfam" id="TIGR00369">
    <property type="entry name" value="unchar_dom_1"/>
    <property type="match status" value="1"/>
</dbReference>
<dbReference type="Pfam" id="PF03061">
    <property type="entry name" value="4HBT"/>
    <property type="match status" value="1"/>
</dbReference>
<evidence type="ECO:0000259" key="2">
    <source>
        <dbReference type="Pfam" id="PF03061"/>
    </source>
</evidence>
<dbReference type="InterPro" id="IPR003736">
    <property type="entry name" value="PAAI_dom"/>
</dbReference>
<reference evidence="3 4" key="1">
    <citation type="submission" date="2019-04" db="EMBL/GenBank/DDBJ databases">
        <title>Draft genome sequence of Youngimonas vesicularis.</title>
        <authorList>
            <person name="Hameed A."/>
        </authorList>
    </citation>
    <scope>NUCLEOTIDE SEQUENCE [LARGE SCALE GENOMIC DNA]</scope>
    <source>
        <strain evidence="3 4">CC-AMW-E</strain>
    </source>
</reference>
<proteinExistence type="predicted"/>
<dbReference type="InterPro" id="IPR029069">
    <property type="entry name" value="HotDog_dom_sf"/>
</dbReference>
<evidence type="ECO:0000256" key="1">
    <source>
        <dbReference type="ARBA" id="ARBA00022801"/>
    </source>
</evidence>
<dbReference type="OrthoDB" id="9813282at2"/>
<accession>A0A4S3M7L3</accession>
<dbReference type="Gene3D" id="3.10.129.10">
    <property type="entry name" value="Hotdog Thioesterase"/>
    <property type="match status" value="1"/>
</dbReference>
<dbReference type="GO" id="GO:0016289">
    <property type="term" value="F:acyl-CoA hydrolase activity"/>
    <property type="evidence" value="ECO:0007669"/>
    <property type="project" value="UniProtKB-ARBA"/>
</dbReference>
<dbReference type="EMBL" id="SSMD01000011">
    <property type="protein sequence ID" value="THD71573.1"/>
    <property type="molecule type" value="Genomic_DNA"/>
</dbReference>
<feature type="domain" description="Thioesterase" evidence="2">
    <location>
        <begin position="73"/>
        <end position="149"/>
    </location>
</feature>
<dbReference type="AlphaFoldDB" id="A0A4S3M7L3"/>
<gene>
    <name evidence="3" type="ORF">E7681_17365</name>
</gene>
<evidence type="ECO:0000313" key="4">
    <source>
        <dbReference type="Proteomes" id="UP000306113"/>
    </source>
</evidence>
<sequence length="163" mass="17648">MSSLYSPDQTFGCIPMELAMSLPGREIFRKMMAGEIDPPPIYRKMNLKMTAAEDGLTRHVGRPDESDYNPISTVHGGWIGTILDAAMASCIHTLLPVGMGFTTLEYKVNLVRPLTVKTGGVTCEGRVIHFGRTTATSEARLSDASGKLLAHGVETCSIFSIKS</sequence>
<organism evidence="3 4">
    <name type="scientific">Thalassobius vesicularis</name>
    <dbReference type="NCBI Taxonomy" id="1294297"/>
    <lineage>
        <taxon>Bacteria</taxon>
        <taxon>Pseudomonadati</taxon>
        <taxon>Pseudomonadota</taxon>
        <taxon>Alphaproteobacteria</taxon>
        <taxon>Rhodobacterales</taxon>
        <taxon>Roseobacteraceae</taxon>
        <taxon>Thalassovita</taxon>
    </lineage>
</organism>